<gene>
    <name evidence="2" type="ORF">N0V89_003879</name>
</gene>
<reference evidence="2" key="1">
    <citation type="submission" date="2022-10" db="EMBL/GenBank/DDBJ databases">
        <title>Tapping the CABI collections for fungal endophytes: first genome assemblies for Collariella, Neodidymelliopsis, Ascochyta clinopodiicola, Didymella pomorum, Didymosphaeria variabile, Neocosmospora piperis and Neocucurbitaria cava.</title>
        <authorList>
            <person name="Hill R."/>
        </authorList>
    </citation>
    <scope>NUCLEOTIDE SEQUENCE</scope>
    <source>
        <strain evidence="2">IMI 356815</strain>
    </source>
</reference>
<evidence type="ECO:0000313" key="2">
    <source>
        <dbReference type="EMBL" id="KAJ4355858.1"/>
    </source>
</evidence>
<feature type="signal peptide" evidence="1">
    <location>
        <begin position="1"/>
        <end position="20"/>
    </location>
</feature>
<evidence type="ECO:0000256" key="1">
    <source>
        <dbReference type="SAM" id="SignalP"/>
    </source>
</evidence>
<dbReference type="Proteomes" id="UP001140513">
    <property type="component" value="Unassembled WGS sequence"/>
</dbReference>
<dbReference type="OrthoDB" id="2142213at2759"/>
<dbReference type="AlphaFoldDB" id="A0A9W8XNG2"/>
<evidence type="ECO:0000313" key="3">
    <source>
        <dbReference type="Proteomes" id="UP001140513"/>
    </source>
</evidence>
<comment type="caution">
    <text evidence="2">The sequence shown here is derived from an EMBL/GenBank/DDBJ whole genome shotgun (WGS) entry which is preliminary data.</text>
</comment>
<dbReference type="GeneID" id="80907409"/>
<organism evidence="2 3">
    <name type="scientific">Didymosphaeria variabile</name>
    <dbReference type="NCBI Taxonomy" id="1932322"/>
    <lineage>
        <taxon>Eukaryota</taxon>
        <taxon>Fungi</taxon>
        <taxon>Dikarya</taxon>
        <taxon>Ascomycota</taxon>
        <taxon>Pezizomycotina</taxon>
        <taxon>Dothideomycetes</taxon>
        <taxon>Pleosporomycetidae</taxon>
        <taxon>Pleosporales</taxon>
        <taxon>Massarineae</taxon>
        <taxon>Didymosphaeriaceae</taxon>
        <taxon>Didymosphaeria</taxon>
    </lineage>
</organism>
<evidence type="ECO:0008006" key="4">
    <source>
        <dbReference type="Google" id="ProtNLM"/>
    </source>
</evidence>
<protein>
    <recommendedName>
        <fullName evidence="4">Deuterolysin</fullName>
    </recommendedName>
</protein>
<keyword evidence="3" id="KW-1185">Reference proteome</keyword>
<dbReference type="EMBL" id="JAPEUX010000003">
    <property type="protein sequence ID" value="KAJ4355858.1"/>
    <property type="molecule type" value="Genomic_DNA"/>
</dbReference>
<dbReference type="RefSeq" id="XP_056072984.1">
    <property type="nucleotide sequence ID" value="XM_056212676.1"/>
</dbReference>
<keyword evidence="1" id="KW-0732">Signal</keyword>
<accession>A0A9W8XNG2</accession>
<proteinExistence type="predicted"/>
<sequence length="273" mass="29891">MVRFSSAAGVALALATSTRAHTVPLSHGMSQLSQRDLAKTPLLDNFDALTADPSRIPPIVKGTATKWDAGRYPQNCYDKAREAISDDDARPKCQLGDLEIYDVTYEDCPSGRDPWVLCRCANAELSLQDTIDGSPQKTWFSHESMHCNDRDGFAFSNGDVFNNAINADSCVPDGYANNNPTEDFAQVGTYLNYDINGHAIDYTGKDASCMNNQLNAARDYLAERLDKNGACFNAPGTDGIANGKRSTSIVERDPNSSYEKLLPHTPYAHGEFF</sequence>
<name>A0A9W8XNG2_9PLEO</name>
<feature type="chain" id="PRO_5040950578" description="Deuterolysin" evidence="1">
    <location>
        <begin position="21"/>
        <end position="273"/>
    </location>
</feature>